<gene>
    <name evidence="5" type="ORF">MKW94_003401</name>
</gene>
<comment type="caution">
    <text evidence="5">The sequence shown here is derived from an EMBL/GenBank/DDBJ whole genome shotgun (WGS) entry which is preliminary data.</text>
</comment>
<evidence type="ECO:0000313" key="5">
    <source>
        <dbReference type="EMBL" id="MCL7031852.1"/>
    </source>
</evidence>
<evidence type="ECO:0000313" key="6">
    <source>
        <dbReference type="Proteomes" id="UP001177140"/>
    </source>
</evidence>
<proteinExistence type="inferred from homology"/>
<dbReference type="SUPFAM" id="SSF51197">
    <property type="entry name" value="Clavaminate synthase-like"/>
    <property type="match status" value="1"/>
</dbReference>
<sequence>MISLCKVIEGNKDDNYRKACHNMVAASEKWGFFKLIDHGVKFEIIENMKNMCNDLFDLPMEKKMKGGRLNGLPLGYSATNPDYGKNWTTDGLGLPSDFFSKNFKEEKEATMIRVNRYPKCPLPKKCLGLGSHSDPPTLTILLQDDEVGGLQVLRPIDDQWVGIRPVSNSFVINIGDTLESVVHRAVVNKEKSRLSAAYFLSPSSKVTIESPPQLIPPISSNAKMYKPFTWGDFRKELLS</sequence>
<keyword evidence="3" id="KW-0560">Oxidoreductase</keyword>
<accession>A0AA41S2K6</accession>
<dbReference type="PANTHER" id="PTHR47990">
    <property type="entry name" value="2-OXOGLUTARATE (2OG) AND FE(II)-DEPENDENT OXYGENASE SUPERFAMILY PROTEIN-RELATED"/>
    <property type="match status" value="1"/>
</dbReference>
<evidence type="ECO:0000256" key="1">
    <source>
        <dbReference type="ARBA" id="ARBA00022723"/>
    </source>
</evidence>
<keyword evidence="1 3" id="KW-0479">Metal-binding</keyword>
<dbReference type="Pfam" id="PF14226">
    <property type="entry name" value="DIOX_N"/>
    <property type="match status" value="1"/>
</dbReference>
<dbReference type="InterPro" id="IPR044861">
    <property type="entry name" value="IPNS-like_FE2OG_OXY"/>
</dbReference>
<evidence type="ECO:0000259" key="4">
    <source>
        <dbReference type="PROSITE" id="PS51471"/>
    </source>
</evidence>
<dbReference type="InterPro" id="IPR026992">
    <property type="entry name" value="DIOX_N"/>
</dbReference>
<evidence type="ECO:0000256" key="2">
    <source>
        <dbReference type="ARBA" id="ARBA00023004"/>
    </source>
</evidence>
<evidence type="ECO:0000256" key="3">
    <source>
        <dbReference type="RuleBase" id="RU003682"/>
    </source>
</evidence>
<organism evidence="5 6">
    <name type="scientific">Papaver nudicaule</name>
    <name type="common">Iceland poppy</name>
    <dbReference type="NCBI Taxonomy" id="74823"/>
    <lineage>
        <taxon>Eukaryota</taxon>
        <taxon>Viridiplantae</taxon>
        <taxon>Streptophyta</taxon>
        <taxon>Embryophyta</taxon>
        <taxon>Tracheophyta</taxon>
        <taxon>Spermatophyta</taxon>
        <taxon>Magnoliopsida</taxon>
        <taxon>Ranunculales</taxon>
        <taxon>Papaveraceae</taxon>
        <taxon>Papaveroideae</taxon>
        <taxon>Papaver</taxon>
    </lineage>
</organism>
<keyword evidence="6" id="KW-1185">Reference proteome</keyword>
<name>A0AA41S2K6_PAPNU</name>
<dbReference type="PROSITE" id="PS51471">
    <property type="entry name" value="FE2OG_OXY"/>
    <property type="match status" value="1"/>
</dbReference>
<protein>
    <recommendedName>
        <fullName evidence="4">Fe2OG dioxygenase domain-containing protein</fullName>
    </recommendedName>
</protein>
<dbReference type="GO" id="GO:0046872">
    <property type="term" value="F:metal ion binding"/>
    <property type="evidence" value="ECO:0007669"/>
    <property type="project" value="UniProtKB-KW"/>
</dbReference>
<comment type="similarity">
    <text evidence="3">Belongs to the iron/ascorbate-dependent oxidoreductase family.</text>
</comment>
<reference evidence="5" key="1">
    <citation type="submission" date="2022-03" db="EMBL/GenBank/DDBJ databases">
        <title>A functionally conserved STORR gene fusion in Papaver species that diverged 16.8 million years ago.</title>
        <authorList>
            <person name="Catania T."/>
        </authorList>
    </citation>
    <scope>NUCLEOTIDE SEQUENCE</scope>
    <source>
        <strain evidence="5">S-191538</strain>
    </source>
</reference>
<dbReference type="InterPro" id="IPR050231">
    <property type="entry name" value="Iron_ascorbate_oxido_reductase"/>
</dbReference>
<dbReference type="GO" id="GO:0016491">
    <property type="term" value="F:oxidoreductase activity"/>
    <property type="evidence" value="ECO:0007669"/>
    <property type="project" value="UniProtKB-KW"/>
</dbReference>
<dbReference type="Pfam" id="PF03171">
    <property type="entry name" value="2OG-FeII_Oxy"/>
    <property type="match status" value="1"/>
</dbReference>
<dbReference type="AlphaFoldDB" id="A0AA41S2K6"/>
<dbReference type="Proteomes" id="UP001177140">
    <property type="component" value="Unassembled WGS sequence"/>
</dbReference>
<dbReference type="EMBL" id="JAJJMA010116705">
    <property type="protein sequence ID" value="MCL7031852.1"/>
    <property type="molecule type" value="Genomic_DNA"/>
</dbReference>
<keyword evidence="2 3" id="KW-0408">Iron</keyword>
<dbReference type="InterPro" id="IPR027443">
    <property type="entry name" value="IPNS-like_sf"/>
</dbReference>
<dbReference type="Gene3D" id="2.60.120.330">
    <property type="entry name" value="B-lactam Antibiotic, Isopenicillin N Synthase, Chain"/>
    <property type="match status" value="2"/>
</dbReference>
<feature type="domain" description="Fe2OG dioxygenase" evidence="4">
    <location>
        <begin position="108"/>
        <end position="202"/>
    </location>
</feature>
<dbReference type="InterPro" id="IPR005123">
    <property type="entry name" value="Oxoglu/Fe-dep_dioxygenase_dom"/>
</dbReference>